<accession>A0ABR3T459</accession>
<organism evidence="2 3">
    <name type="scientific">Diplodia intermedia</name>
    <dbReference type="NCBI Taxonomy" id="856260"/>
    <lineage>
        <taxon>Eukaryota</taxon>
        <taxon>Fungi</taxon>
        <taxon>Dikarya</taxon>
        <taxon>Ascomycota</taxon>
        <taxon>Pezizomycotina</taxon>
        <taxon>Dothideomycetes</taxon>
        <taxon>Dothideomycetes incertae sedis</taxon>
        <taxon>Botryosphaeriales</taxon>
        <taxon>Botryosphaeriaceae</taxon>
        <taxon>Diplodia</taxon>
    </lineage>
</organism>
<protein>
    <recommendedName>
        <fullName evidence="1">Heterokaryon incompatibility domain-containing protein</fullName>
    </recommendedName>
</protein>
<proteinExistence type="predicted"/>
<evidence type="ECO:0000259" key="1">
    <source>
        <dbReference type="Pfam" id="PF06985"/>
    </source>
</evidence>
<keyword evidence="3" id="KW-1185">Reference proteome</keyword>
<name>A0ABR3T459_9PEZI</name>
<reference evidence="2 3" key="1">
    <citation type="journal article" date="2023" name="Plant Dis.">
        <title>First Report of Diplodia intermedia Causing Canker and Dieback Diseases on Apple Trees in Canada.</title>
        <authorList>
            <person name="Ellouze W."/>
            <person name="Ilyukhin E."/>
            <person name="Sulman M."/>
            <person name="Ali S."/>
        </authorList>
    </citation>
    <scope>NUCLEOTIDE SEQUENCE [LARGE SCALE GENOMIC DNA]</scope>
    <source>
        <strain evidence="2 3">M45-28</strain>
    </source>
</reference>
<sequence length="335" mass="38366">MAPWWERQTLEVAYAPLREGEIRLITFEDITHAAPEHHLGYHIQHVSINDPPPYCALSYRWPNGKELDEPAKFKDHWLDIRGGPLAAVRSYLSNANAADRHLPFWIDQFCIKQSDAAEMGKQVSLMREIYSKASKTVIFLGFPQGPGSEGHFRAAFDYLREISRDSSSQHPSKKKIGFTKKQPVGTVVALATVLAAPWFSRTWVVQEAVLSRNAVVLCGSNMEDMLQLCVAVSHFDRMGFLRHLFREFHTPEHPWQARVQKVRLFYHLKLSYATPQLHWSECLPRDAMKRLLARCRPLDATDRRDKIFGLAGICRAEDRPTVDYGLSDSQVEDPE</sequence>
<comment type="caution">
    <text evidence="2">The sequence shown here is derived from an EMBL/GenBank/DDBJ whole genome shotgun (WGS) entry which is preliminary data.</text>
</comment>
<gene>
    <name evidence="2" type="ORF">SLS58_010745</name>
</gene>
<dbReference type="Proteomes" id="UP001521184">
    <property type="component" value="Unassembled WGS sequence"/>
</dbReference>
<evidence type="ECO:0000313" key="3">
    <source>
        <dbReference type="Proteomes" id="UP001521184"/>
    </source>
</evidence>
<evidence type="ECO:0000313" key="2">
    <source>
        <dbReference type="EMBL" id="KAL1634272.1"/>
    </source>
</evidence>
<dbReference type="PANTHER" id="PTHR24148">
    <property type="entry name" value="ANKYRIN REPEAT DOMAIN-CONTAINING PROTEIN 39 HOMOLOG-RELATED"/>
    <property type="match status" value="1"/>
</dbReference>
<dbReference type="PANTHER" id="PTHR24148:SF64">
    <property type="entry name" value="HETEROKARYON INCOMPATIBILITY DOMAIN-CONTAINING PROTEIN"/>
    <property type="match status" value="1"/>
</dbReference>
<dbReference type="EMBL" id="JAKEKT020000135">
    <property type="protein sequence ID" value="KAL1634272.1"/>
    <property type="molecule type" value="Genomic_DNA"/>
</dbReference>
<feature type="domain" description="Heterokaryon incompatibility" evidence="1">
    <location>
        <begin position="54"/>
        <end position="207"/>
    </location>
</feature>
<dbReference type="InterPro" id="IPR010730">
    <property type="entry name" value="HET"/>
</dbReference>
<dbReference type="Pfam" id="PF06985">
    <property type="entry name" value="HET"/>
    <property type="match status" value="1"/>
</dbReference>
<dbReference type="InterPro" id="IPR052895">
    <property type="entry name" value="HetReg/Transcr_Mod"/>
</dbReference>